<evidence type="ECO:0000313" key="7">
    <source>
        <dbReference type="EMBL" id="RAI99747.1"/>
    </source>
</evidence>
<comment type="caution">
    <text evidence="7">The sequence shown here is derived from an EMBL/GenBank/DDBJ whole genome shotgun (WGS) entry which is preliminary data.</text>
</comment>
<sequence length="251" mass="26691">MIRGEFNIFGRMSSLNLANSSLATICFIIVFMLFFIRLKKLTIWGGITGMLVGIPVFLGAGWWGLLYLGIFFLLGTLATAHGKQHKLSHDDLEQQSTGRRPGQVFANGGIAALMAILAIFDHKHTFLYHAMMVGSLAAATADTLSSELGTVYGKKFVNVLSFKPDERGLDGVISLEGTIIGAAGSLLLAILFSIQYGFGAATIVIAAAGVIGNYVDSILGAVFERRLVMTNNMVNVCNTAAGAVVTALLLV</sequence>
<evidence type="ECO:0000256" key="3">
    <source>
        <dbReference type="ARBA" id="ARBA00022692"/>
    </source>
</evidence>
<organism evidence="7 8">
    <name type="scientific">Chitinophaga skermanii</name>
    <dbReference type="NCBI Taxonomy" id="331697"/>
    <lineage>
        <taxon>Bacteria</taxon>
        <taxon>Pseudomonadati</taxon>
        <taxon>Bacteroidota</taxon>
        <taxon>Chitinophagia</taxon>
        <taxon>Chitinophagales</taxon>
        <taxon>Chitinophagaceae</taxon>
        <taxon>Chitinophaga</taxon>
    </lineage>
</organism>
<dbReference type="Pfam" id="PF01940">
    <property type="entry name" value="DUF92"/>
    <property type="match status" value="1"/>
</dbReference>
<dbReference type="Proteomes" id="UP000249547">
    <property type="component" value="Unassembled WGS sequence"/>
</dbReference>
<keyword evidence="4 6" id="KW-1133">Transmembrane helix</keyword>
<protein>
    <submittedName>
        <fullName evidence="7">Uncharacterized protein (TIGR00297 family)</fullName>
    </submittedName>
</protein>
<name>A0A327Q7G9_9BACT</name>
<evidence type="ECO:0000256" key="1">
    <source>
        <dbReference type="ARBA" id="ARBA00004141"/>
    </source>
</evidence>
<accession>A0A327Q7G9</accession>
<evidence type="ECO:0000256" key="5">
    <source>
        <dbReference type="ARBA" id="ARBA00023136"/>
    </source>
</evidence>
<feature type="transmembrane region" description="Helical" evidence="6">
    <location>
        <begin position="64"/>
        <end position="82"/>
    </location>
</feature>
<dbReference type="AlphaFoldDB" id="A0A327Q7G9"/>
<dbReference type="EMBL" id="QLLL01000009">
    <property type="protein sequence ID" value="RAI99747.1"/>
    <property type="molecule type" value="Genomic_DNA"/>
</dbReference>
<feature type="transmembrane region" description="Helical" evidence="6">
    <location>
        <begin position="17"/>
        <end position="36"/>
    </location>
</feature>
<dbReference type="InterPro" id="IPR002794">
    <property type="entry name" value="DUF92_TMEM19"/>
</dbReference>
<feature type="transmembrane region" description="Helical" evidence="6">
    <location>
        <begin position="103"/>
        <end position="120"/>
    </location>
</feature>
<proteinExistence type="inferred from homology"/>
<feature type="transmembrane region" description="Helical" evidence="6">
    <location>
        <begin position="200"/>
        <end position="223"/>
    </location>
</feature>
<keyword evidence="5 6" id="KW-0472">Membrane</keyword>
<dbReference type="PANTHER" id="PTHR13353">
    <property type="entry name" value="TRANSMEMBRANE PROTEIN 19"/>
    <property type="match status" value="1"/>
</dbReference>
<feature type="transmembrane region" description="Helical" evidence="6">
    <location>
        <begin position="173"/>
        <end position="194"/>
    </location>
</feature>
<evidence type="ECO:0000313" key="8">
    <source>
        <dbReference type="Proteomes" id="UP000249547"/>
    </source>
</evidence>
<evidence type="ECO:0000256" key="2">
    <source>
        <dbReference type="ARBA" id="ARBA00009012"/>
    </source>
</evidence>
<comment type="subcellular location">
    <subcellularLocation>
        <location evidence="1">Membrane</location>
        <topology evidence="1">Multi-pass membrane protein</topology>
    </subcellularLocation>
</comment>
<keyword evidence="3 6" id="KW-0812">Transmembrane</keyword>
<keyword evidence="8" id="KW-1185">Reference proteome</keyword>
<dbReference type="PANTHER" id="PTHR13353:SF5">
    <property type="entry name" value="TRANSMEMBRANE PROTEIN 19"/>
    <property type="match status" value="1"/>
</dbReference>
<reference evidence="7 8" key="1">
    <citation type="submission" date="2018-06" db="EMBL/GenBank/DDBJ databases">
        <title>Genomic Encyclopedia of Archaeal and Bacterial Type Strains, Phase II (KMG-II): from individual species to whole genera.</title>
        <authorList>
            <person name="Goeker M."/>
        </authorList>
    </citation>
    <scope>NUCLEOTIDE SEQUENCE [LARGE SCALE GENOMIC DNA]</scope>
    <source>
        <strain evidence="7 8">DSM 23857</strain>
    </source>
</reference>
<dbReference type="GO" id="GO:0016020">
    <property type="term" value="C:membrane"/>
    <property type="evidence" value="ECO:0007669"/>
    <property type="project" value="UniProtKB-SubCell"/>
</dbReference>
<evidence type="ECO:0000256" key="6">
    <source>
        <dbReference type="SAM" id="Phobius"/>
    </source>
</evidence>
<evidence type="ECO:0000256" key="4">
    <source>
        <dbReference type="ARBA" id="ARBA00022989"/>
    </source>
</evidence>
<comment type="similarity">
    <text evidence="2">Belongs to the TMEM19 family.</text>
</comment>
<gene>
    <name evidence="7" type="ORF">LX64_04299</name>
</gene>